<proteinExistence type="predicted"/>
<keyword evidence="2" id="KW-1185">Reference proteome</keyword>
<protein>
    <submittedName>
        <fullName evidence="1">Uncharacterized protein</fullName>
    </submittedName>
</protein>
<dbReference type="Proteomes" id="UP000008021">
    <property type="component" value="Chromosome 11"/>
</dbReference>
<dbReference type="EnsemblPlants" id="OMERI11G08570.1">
    <property type="protein sequence ID" value="OMERI11G08570.1"/>
    <property type="gene ID" value="OMERI11G08570"/>
</dbReference>
<reference evidence="1" key="1">
    <citation type="submission" date="2015-04" db="UniProtKB">
        <authorList>
            <consortium name="EnsemblPlants"/>
        </authorList>
    </citation>
    <scope>IDENTIFICATION</scope>
</reference>
<sequence>MIQQSYNHNGSIAFAGGASSISTGDGVHFLTDSAIIVKLSRRKALELKANLEPIGSQRS</sequence>
<dbReference type="HOGENOM" id="CLU_2964813_0_0_1"/>
<dbReference type="AlphaFoldDB" id="A0A0E0F4R4"/>
<evidence type="ECO:0000313" key="1">
    <source>
        <dbReference type="EnsemblPlants" id="OMERI11G08570.1"/>
    </source>
</evidence>
<accession>A0A0E0F4R4</accession>
<reference evidence="1" key="2">
    <citation type="submission" date="2018-05" db="EMBL/GenBank/DDBJ databases">
        <title>OmerRS3 (Oryza meridionalis Reference Sequence Version 3).</title>
        <authorList>
            <person name="Zhang J."/>
            <person name="Kudrna D."/>
            <person name="Lee S."/>
            <person name="Talag J."/>
            <person name="Welchert J."/>
            <person name="Wing R.A."/>
        </authorList>
    </citation>
    <scope>NUCLEOTIDE SEQUENCE [LARGE SCALE GENOMIC DNA]</scope>
    <source>
        <strain evidence="1">cv. OR44</strain>
    </source>
</reference>
<dbReference type="Gramene" id="OMERI11G08570.1">
    <property type="protein sequence ID" value="OMERI11G08570.1"/>
    <property type="gene ID" value="OMERI11G08570"/>
</dbReference>
<organism evidence="1">
    <name type="scientific">Oryza meridionalis</name>
    <dbReference type="NCBI Taxonomy" id="40149"/>
    <lineage>
        <taxon>Eukaryota</taxon>
        <taxon>Viridiplantae</taxon>
        <taxon>Streptophyta</taxon>
        <taxon>Embryophyta</taxon>
        <taxon>Tracheophyta</taxon>
        <taxon>Spermatophyta</taxon>
        <taxon>Magnoliopsida</taxon>
        <taxon>Liliopsida</taxon>
        <taxon>Poales</taxon>
        <taxon>Poaceae</taxon>
        <taxon>BOP clade</taxon>
        <taxon>Oryzoideae</taxon>
        <taxon>Oryzeae</taxon>
        <taxon>Oryzinae</taxon>
        <taxon>Oryza</taxon>
    </lineage>
</organism>
<evidence type="ECO:0000313" key="2">
    <source>
        <dbReference type="Proteomes" id="UP000008021"/>
    </source>
</evidence>
<name>A0A0E0F4R4_9ORYZ</name>